<feature type="compositionally biased region" description="Basic and acidic residues" evidence="9">
    <location>
        <begin position="37"/>
        <end position="59"/>
    </location>
</feature>
<keyword evidence="2" id="KW-0597">Phosphoprotein</keyword>
<dbReference type="Pfam" id="PF00069">
    <property type="entry name" value="Pkinase"/>
    <property type="match status" value="1"/>
</dbReference>
<dbReference type="SUPFAM" id="SSF56112">
    <property type="entry name" value="Protein kinase-like (PK-like)"/>
    <property type="match status" value="1"/>
</dbReference>
<keyword evidence="4 7" id="KW-0547">Nucleotide-binding</keyword>
<dbReference type="OMA" id="HTNACKW"/>
<evidence type="ECO:0000256" key="1">
    <source>
        <dbReference type="ARBA" id="ARBA00022527"/>
    </source>
</evidence>
<dbReference type="Proteomes" id="UP000694892">
    <property type="component" value="Chromosome 7S"/>
</dbReference>
<evidence type="ECO:0000256" key="4">
    <source>
        <dbReference type="ARBA" id="ARBA00022741"/>
    </source>
</evidence>
<dbReference type="GO" id="GO:0004674">
    <property type="term" value="F:protein serine/threonine kinase activity"/>
    <property type="evidence" value="ECO:0007669"/>
    <property type="project" value="UniProtKB-KW"/>
</dbReference>
<gene>
    <name evidence="11" type="ORF">XELAEV_18037059mg</name>
</gene>
<dbReference type="PANTHER" id="PTHR24351">
    <property type="entry name" value="RIBOSOMAL PROTEIN S6 KINASE"/>
    <property type="match status" value="1"/>
</dbReference>
<dbReference type="InterPro" id="IPR000719">
    <property type="entry name" value="Prot_kinase_dom"/>
</dbReference>
<keyword evidence="3" id="KW-0808">Transferase</keyword>
<feature type="binding site" evidence="7">
    <location>
        <position position="116"/>
    </location>
    <ligand>
        <name>ATP</name>
        <dbReference type="ChEBI" id="CHEBI:30616"/>
    </ligand>
</feature>
<keyword evidence="6 7" id="KW-0067">ATP-binding</keyword>
<reference evidence="12" key="1">
    <citation type="journal article" date="2016" name="Nature">
        <title>Genome evolution in the allotetraploid frog Xenopus laevis.</title>
        <authorList>
            <person name="Session A.M."/>
            <person name="Uno Y."/>
            <person name="Kwon T."/>
            <person name="Chapman J.A."/>
            <person name="Toyoda A."/>
            <person name="Takahashi S."/>
            <person name="Fukui A."/>
            <person name="Hikosaka A."/>
            <person name="Suzuki A."/>
            <person name="Kondo M."/>
            <person name="van Heeringen S.J."/>
            <person name="Quigley I."/>
            <person name="Heinz S."/>
            <person name="Ogino H."/>
            <person name="Ochi H."/>
            <person name="Hellsten U."/>
            <person name="Lyons J.B."/>
            <person name="Simakov O."/>
            <person name="Putnam N."/>
            <person name="Stites J."/>
            <person name="Kuroki Y."/>
            <person name="Tanaka T."/>
            <person name="Michiue T."/>
            <person name="Watanabe M."/>
            <person name="Bogdanovic O."/>
            <person name="Lister R."/>
            <person name="Georgiou G."/>
            <person name="Paranjpe S.S."/>
            <person name="van Kruijsbergen I."/>
            <person name="Shu S."/>
            <person name="Carlson J."/>
            <person name="Kinoshita T."/>
            <person name="Ohta Y."/>
            <person name="Mawaribuchi S."/>
            <person name="Jenkins J."/>
            <person name="Grimwood J."/>
            <person name="Schmutz J."/>
            <person name="Mitros T."/>
            <person name="Mozaffari S.V."/>
            <person name="Suzuki Y."/>
            <person name="Haramoto Y."/>
            <person name="Yamamoto T.S."/>
            <person name="Takagi C."/>
            <person name="Heald R."/>
            <person name="Miller K."/>
            <person name="Haudenschild C."/>
            <person name="Kitzman J."/>
            <person name="Nakayama T."/>
            <person name="Izutsu Y."/>
            <person name="Robert J."/>
            <person name="Fortriede J."/>
            <person name="Burns K."/>
            <person name="Lotay V."/>
            <person name="Karimi K."/>
            <person name="Yasuoka Y."/>
            <person name="Dichmann D.S."/>
            <person name="Flajnik M.F."/>
            <person name="Houston D.W."/>
            <person name="Shendure J."/>
            <person name="DuPasquier L."/>
            <person name="Vize P.D."/>
            <person name="Zorn A.M."/>
            <person name="Ito M."/>
            <person name="Marcotte E.M."/>
            <person name="Wallingford J.B."/>
            <person name="Ito Y."/>
            <person name="Asashima M."/>
            <person name="Ueno N."/>
            <person name="Matsuda Y."/>
            <person name="Veenstra G.J."/>
            <person name="Fujiyama A."/>
            <person name="Harland R.M."/>
            <person name="Taira M."/>
            <person name="Rokhsar D.S."/>
        </authorList>
    </citation>
    <scope>NUCLEOTIDE SEQUENCE [LARGE SCALE GENOMIC DNA]</scope>
    <source>
        <strain evidence="12">J</strain>
    </source>
</reference>
<feature type="region of interest" description="Disordered" evidence="9">
    <location>
        <begin position="1"/>
        <end position="70"/>
    </location>
</feature>
<dbReference type="PROSITE" id="PS50011">
    <property type="entry name" value="PROTEIN_KINASE_DOM"/>
    <property type="match status" value="1"/>
</dbReference>
<dbReference type="PROSITE" id="PS00108">
    <property type="entry name" value="PROTEIN_KINASE_ST"/>
    <property type="match status" value="1"/>
</dbReference>
<dbReference type="InterPro" id="IPR011009">
    <property type="entry name" value="Kinase-like_dom_sf"/>
</dbReference>
<evidence type="ECO:0000259" key="10">
    <source>
        <dbReference type="PROSITE" id="PS50011"/>
    </source>
</evidence>
<keyword evidence="1 8" id="KW-0723">Serine/threonine-protein kinase</keyword>
<dbReference type="FunFam" id="1.10.510.10:FF:000210">
    <property type="entry name" value="Non-specific serine/threonine protein kinase"/>
    <property type="match status" value="1"/>
</dbReference>
<dbReference type="SMART" id="SM00220">
    <property type="entry name" value="S_TKc"/>
    <property type="match status" value="1"/>
</dbReference>
<evidence type="ECO:0000256" key="9">
    <source>
        <dbReference type="SAM" id="MobiDB-lite"/>
    </source>
</evidence>
<keyword evidence="5" id="KW-0418">Kinase</keyword>
<protein>
    <recommendedName>
        <fullName evidence="10">Protein kinase domain-containing protein</fullName>
    </recommendedName>
</protein>
<evidence type="ECO:0000256" key="3">
    <source>
        <dbReference type="ARBA" id="ARBA00022679"/>
    </source>
</evidence>
<evidence type="ECO:0000256" key="8">
    <source>
        <dbReference type="RuleBase" id="RU000304"/>
    </source>
</evidence>
<dbReference type="PROSITE" id="PS00107">
    <property type="entry name" value="PROTEIN_KINASE_ATP"/>
    <property type="match status" value="1"/>
</dbReference>
<dbReference type="AlphaFoldDB" id="A0A974CBM5"/>
<evidence type="ECO:0000313" key="11">
    <source>
        <dbReference type="EMBL" id="OCT70138.1"/>
    </source>
</evidence>
<proteinExistence type="inferred from homology"/>
<dbReference type="InterPro" id="IPR017441">
    <property type="entry name" value="Protein_kinase_ATP_BS"/>
</dbReference>
<accession>A0A974CBM5</accession>
<evidence type="ECO:0000256" key="7">
    <source>
        <dbReference type="PROSITE-ProRule" id="PRU10141"/>
    </source>
</evidence>
<sequence>MKRINPNYSVLDPGPSQKKRRRTGSEENEDGKKKRARSLEEQRLPDESCREEKRRREEINEGGAITVRPAQSSKLDPLSASSYDFFSVLGTGGFGKVMLAKLKDRRPYVALKSIRKSETDYESIVNEAQVLNISRDCEFLCRGYAAFQTQRHAFFVMEFLSGGSLEDELKKHGSLDMDRVLFHSAEMVCGLQFLHSKGIIHRDIKPRNILLDHQGHIRISDFGLAVQNIFKGDTITGRAGTTSYMAPEVLQGKPYNAAVDWWSCGITICKIASGENPFYRFTRQELIDSIINDEPEIPNWLDDDLIHLLKKLLKKKPRRRLGARGDIKCHPFFEPIDWVVLEEEGAEPPFQPGTPQGSAGVDTLNYSEGGCTHTNACKWQTQEAVSKQRLGNTPASSDLFVSLPTLSSDGSLVPLFEDL</sequence>
<organism evidence="11 12">
    <name type="scientific">Xenopus laevis</name>
    <name type="common">African clawed frog</name>
    <dbReference type="NCBI Taxonomy" id="8355"/>
    <lineage>
        <taxon>Eukaryota</taxon>
        <taxon>Metazoa</taxon>
        <taxon>Chordata</taxon>
        <taxon>Craniata</taxon>
        <taxon>Vertebrata</taxon>
        <taxon>Euteleostomi</taxon>
        <taxon>Amphibia</taxon>
        <taxon>Batrachia</taxon>
        <taxon>Anura</taxon>
        <taxon>Pipoidea</taxon>
        <taxon>Pipidae</taxon>
        <taxon>Xenopodinae</taxon>
        <taxon>Xenopus</taxon>
        <taxon>Xenopus</taxon>
    </lineage>
</organism>
<dbReference type="InterPro" id="IPR008271">
    <property type="entry name" value="Ser/Thr_kinase_AS"/>
</dbReference>
<dbReference type="EMBL" id="CM004479">
    <property type="protein sequence ID" value="OCT70138.1"/>
    <property type="molecule type" value="Genomic_DNA"/>
</dbReference>
<evidence type="ECO:0000256" key="2">
    <source>
        <dbReference type="ARBA" id="ARBA00022553"/>
    </source>
</evidence>
<dbReference type="Gene3D" id="1.10.510.10">
    <property type="entry name" value="Transferase(Phosphotransferase) domain 1"/>
    <property type="match status" value="1"/>
</dbReference>
<comment type="similarity">
    <text evidence="8">Belongs to the protein kinase superfamily.</text>
</comment>
<evidence type="ECO:0000256" key="5">
    <source>
        <dbReference type="ARBA" id="ARBA00022777"/>
    </source>
</evidence>
<name>A0A974CBM5_XENLA</name>
<evidence type="ECO:0000256" key="6">
    <source>
        <dbReference type="ARBA" id="ARBA00022840"/>
    </source>
</evidence>
<feature type="domain" description="Protein kinase" evidence="10">
    <location>
        <begin position="83"/>
        <end position="333"/>
    </location>
</feature>
<dbReference type="Gene3D" id="3.30.200.20">
    <property type="entry name" value="Phosphorylase Kinase, domain 1"/>
    <property type="match status" value="1"/>
</dbReference>
<evidence type="ECO:0000313" key="12">
    <source>
        <dbReference type="Proteomes" id="UP000694892"/>
    </source>
</evidence>
<dbReference type="GO" id="GO:0005524">
    <property type="term" value="F:ATP binding"/>
    <property type="evidence" value="ECO:0007669"/>
    <property type="project" value="UniProtKB-UniRule"/>
</dbReference>